<comment type="caution">
    <text evidence="1">The sequence shown here is derived from an EMBL/GenBank/DDBJ whole genome shotgun (WGS) entry which is preliminary data.</text>
</comment>
<evidence type="ECO:0000313" key="1">
    <source>
        <dbReference type="EMBL" id="KPD03640.1"/>
    </source>
</evidence>
<keyword evidence="2" id="KW-1185">Reference proteome</keyword>
<organism evidence="1 2">
    <name type="scientific">Moellerella wisconsensis ATCC 35017</name>
    <dbReference type="NCBI Taxonomy" id="1354267"/>
    <lineage>
        <taxon>Bacteria</taxon>
        <taxon>Pseudomonadati</taxon>
        <taxon>Pseudomonadota</taxon>
        <taxon>Gammaproteobacteria</taxon>
        <taxon>Enterobacterales</taxon>
        <taxon>Morganellaceae</taxon>
        <taxon>Moellerella</taxon>
    </lineage>
</organism>
<dbReference type="InterPro" id="IPR029058">
    <property type="entry name" value="AB_hydrolase_fold"/>
</dbReference>
<dbReference type="InterPro" id="IPR003386">
    <property type="entry name" value="LACT/PDAT_acylTrfase"/>
</dbReference>
<dbReference type="GO" id="GO:0008374">
    <property type="term" value="F:O-acyltransferase activity"/>
    <property type="evidence" value="ECO:0007669"/>
    <property type="project" value="InterPro"/>
</dbReference>
<protein>
    <submittedName>
        <fullName evidence="1">Lecithin:cholesterol/phospholipid:diacylglycerol acyltransferase</fullName>
        <ecNumber evidence="1">2.3.1.-</ecNumber>
    </submittedName>
</protein>
<keyword evidence="1" id="KW-0808">Transferase</keyword>
<accession>A0A0N0IBA5</accession>
<dbReference type="Gene3D" id="3.40.50.1820">
    <property type="entry name" value="alpha/beta hydrolase"/>
    <property type="match status" value="1"/>
</dbReference>
<evidence type="ECO:0000313" key="2">
    <source>
        <dbReference type="Proteomes" id="UP000053226"/>
    </source>
</evidence>
<dbReference type="Proteomes" id="UP000053226">
    <property type="component" value="Unassembled WGS sequence"/>
</dbReference>
<dbReference type="SUPFAM" id="SSF53474">
    <property type="entry name" value="alpha/beta-Hydrolases"/>
    <property type="match status" value="1"/>
</dbReference>
<dbReference type="RefSeq" id="WP_053907519.1">
    <property type="nucleotide sequence ID" value="NZ_CAWMUS010000009.1"/>
</dbReference>
<gene>
    <name evidence="1" type="ORF">M992_0930</name>
</gene>
<sequence>MSEKDLPEADECQYVSYHHPQWDEKGKCHWKGLGLQHQSFNAEAKCVVPPTKIIPVIFLPGVMGSNLKSSGGQIKEGEPIWRGDSSLGVYVAWADLKGPTRQELLNPKTTTIDNQGKINSKVYSLITDDGQGDYGTLLQPRKERGWGEILNFSYGNTLSVLQGALLDDWQKAAKRRADGKAGISDNPKENGIVRQLCNKLLGTEDKNENCLTEKEASHFLNFLYPLHVFGYNWLEDNAVSAAKLAKYIDKVLRDYGSEKKHGHGLAVEKVILVTHSMGGLVARYAMNPPEDAEFNGCQDKVLGVVHGVIPDLGSPAAYRRMKVGAKQEGFAGAVMGNSAKELMSVLARAPAPLQLLPGSNYISNTHGMAWFSIEKGNADGSDLVLPKKGDPFGEIYLNKTLWWRLYESDIIDKEESVSRDNWVAYFNLMDKPVRRFISSLNEAGYHPNTYVFYGHKKPSDGSVKWHITSITYPKDTHDSDKKIPNNYREVPLPFNRSRLYQLKYSNSAGDGTVPVESFKTIQRQNGQSIKSVLATDVDHQGAYEVKNLEDIHQRPALKFTLRAIAKMVQEVPAC</sequence>
<dbReference type="GO" id="GO:0006629">
    <property type="term" value="P:lipid metabolic process"/>
    <property type="evidence" value="ECO:0007669"/>
    <property type="project" value="InterPro"/>
</dbReference>
<proteinExistence type="predicted"/>
<keyword evidence="1" id="KW-0012">Acyltransferase</keyword>
<reference evidence="1 2" key="1">
    <citation type="submission" date="2015-07" db="EMBL/GenBank/DDBJ databases">
        <title>ATOL: Assembling a taxonomically balanced genome-scale reconstruction of the evolutionary history of the Enterobacteriaceae.</title>
        <authorList>
            <person name="Plunkett G.III."/>
            <person name="Neeno-Eckwall E.C."/>
            <person name="Glasner J.D."/>
            <person name="Perna N.T."/>
        </authorList>
    </citation>
    <scope>NUCLEOTIDE SEQUENCE [LARGE SCALE GENOMIC DNA]</scope>
    <source>
        <strain evidence="1 2">ATCC 35017</strain>
    </source>
</reference>
<dbReference type="EMBL" id="LGAA01000009">
    <property type="protein sequence ID" value="KPD03640.1"/>
    <property type="molecule type" value="Genomic_DNA"/>
</dbReference>
<dbReference type="AlphaFoldDB" id="A0A0N0IBA5"/>
<name>A0A0N0IBA5_9GAMM</name>
<dbReference type="PANTHER" id="PTHR11440">
    <property type="entry name" value="LECITHIN-CHOLESTEROL ACYLTRANSFERASE-RELATED"/>
    <property type="match status" value="1"/>
</dbReference>
<dbReference type="EC" id="2.3.1.-" evidence="1"/>
<dbReference type="Pfam" id="PF02450">
    <property type="entry name" value="LCAT"/>
    <property type="match status" value="1"/>
</dbReference>